<dbReference type="InterPro" id="IPR018097">
    <property type="entry name" value="EGF_Ca-bd_CS"/>
</dbReference>
<dbReference type="Gene3D" id="3.50.30.30">
    <property type="match status" value="1"/>
</dbReference>
<feature type="compositionally biased region" description="Gly residues" evidence="12">
    <location>
        <begin position="746"/>
        <end position="757"/>
    </location>
</feature>
<dbReference type="InterPro" id="IPR003137">
    <property type="entry name" value="PA_domain"/>
</dbReference>
<feature type="signal peptide" evidence="14">
    <location>
        <begin position="1"/>
        <end position="22"/>
    </location>
</feature>
<keyword evidence="5" id="KW-0677">Repeat</keyword>
<evidence type="ECO:0000259" key="16">
    <source>
        <dbReference type="Pfam" id="PF25011"/>
    </source>
</evidence>
<dbReference type="SUPFAM" id="SSF52025">
    <property type="entry name" value="PA domain"/>
    <property type="match status" value="1"/>
</dbReference>
<evidence type="ECO:0000256" key="13">
    <source>
        <dbReference type="SAM" id="Phobius"/>
    </source>
</evidence>
<evidence type="ECO:0000256" key="12">
    <source>
        <dbReference type="SAM" id="MobiDB-lite"/>
    </source>
</evidence>
<name>A0AAD3HPW1_9CHLO</name>
<evidence type="ECO:0000256" key="3">
    <source>
        <dbReference type="ARBA" id="ARBA00022692"/>
    </source>
</evidence>
<feature type="compositionally biased region" description="Low complexity" evidence="12">
    <location>
        <begin position="896"/>
        <end position="911"/>
    </location>
</feature>
<evidence type="ECO:0000256" key="2">
    <source>
        <dbReference type="ARBA" id="ARBA00022536"/>
    </source>
</evidence>
<dbReference type="GO" id="GO:0016020">
    <property type="term" value="C:membrane"/>
    <property type="evidence" value="ECO:0007669"/>
    <property type="project" value="UniProtKB-SubCell"/>
</dbReference>
<dbReference type="InterPro" id="IPR056858">
    <property type="entry name" value="VSR_TRX"/>
</dbReference>
<protein>
    <recommendedName>
        <fullName evidence="19">PA domain-containing protein</fullName>
    </recommendedName>
</protein>
<dbReference type="GO" id="GO:0012505">
    <property type="term" value="C:endomembrane system"/>
    <property type="evidence" value="ECO:0007669"/>
    <property type="project" value="UniProtKB-SubCell"/>
</dbReference>
<evidence type="ECO:0000256" key="8">
    <source>
        <dbReference type="ARBA" id="ARBA00023136"/>
    </source>
</evidence>
<evidence type="ECO:0000256" key="7">
    <source>
        <dbReference type="ARBA" id="ARBA00022989"/>
    </source>
</evidence>
<evidence type="ECO:0000256" key="10">
    <source>
        <dbReference type="ARBA" id="ARBA00023180"/>
    </source>
</evidence>
<evidence type="ECO:0000256" key="6">
    <source>
        <dbReference type="ARBA" id="ARBA00022837"/>
    </source>
</evidence>
<dbReference type="Gene3D" id="2.10.25.10">
    <property type="entry name" value="Laminin"/>
    <property type="match status" value="1"/>
</dbReference>
<keyword evidence="4 14" id="KW-0732">Signal</keyword>
<keyword evidence="10" id="KW-0325">Glycoprotein</keyword>
<dbReference type="PANTHER" id="PTHR22702:SF1">
    <property type="entry name" value="PROTEASE-ASSOCIATED DOMAIN-CONTAINING PROTEIN 1"/>
    <property type="match status" value="1"/>
</dbReference>
<keyword evidence="3 13" id="KW-0812">Transmembrane</keyword>
<evidence type="ECO:0008006" key="19">
    <source>
        <dbReference type="Google" id="ProtNLM"/>
    </source>
</evidence>
<dbReference type="PROSITE" id="PS01187">
    <property type="entry name" value="EGF_CA"/>
    <property type="match status" value="1"/>
</dbReference>
<evidence type="ECO:0000256" key="9">
    <source>
        <dbReference type="ARBA" id="ARBA00023157"/>
    </source>
</evidence>
<reference evidence="17 18" key="1">
    <citation type="journal article" date="2021" name="Sci. Rep.">
        <title>Genome sequencing of the multicellular alga Astrephomene provides insights into convergent evolution of germ-soma differentiation.</title>
        <authorList>
            <person name="Yamashita S."/>
            <person name="Yamamoto K."/>
            <person name="Matsuzaki R."/>
            <person name="Suzuki S."/>
            <person name="Yamaguchi H."/>
            <person name="Hirooka S."/>
            <person name="Minakuchi Y."/>
            <person name="Miyagishima S."/>
            <person name="Kawachi M."/>
            <person name="Toyoda A."/>
            <person name="Nozaki H."/>
        </authorList>
    </citation>
    <scope>NUCLEOTIDE SEQUENCE [LARGE SCALE GENOMIC DNA]</scope>
    <source>
        <strain evidence="17 18">NIES-4017</strain>
    </source>
</reference>
<keyword evidence="9" id="KW-1015">Disulfide bond</keyword>
<keyword evidence="7 13" id="KW-1133">Transmembrane helix</keyword>
<evidence type="ECO:0000256" key="14">
    <source>
        <dbReference type="SAM" id="SignalP"/>
    </source>
</evidence>
<feature type="region of interest" description="Disordered" evidence="12">
    <location>
        <begin position="742"/>
        <end position="776"/>
    </location>
</feature>
<keyword evidence="8 13" id="KW-0472">Membrane</keyword>
<dbReference type="PANTHER" id="PTHR22702">
    <property type="entry name" value="PROTEASE-ASSOCIATED DOMAIN-CONTAINING PROTEIN"/>
    <property type="match status" value="1"/>
</dbReference>
<organism evidence="17 18">
    <name type="scientific">Astrephomene gubernaculifera</name>
    <dbReference type="NCBI Taxonomy" id="47775"/>
    <lineage>
        <taxon>Eukaryota</taxon>
        <taxon>Viridiplantae</taxon>
        <taxon>Chlorophyta</taxon>
        <taxon>core chlorophytes</taxon>
        <taxon>Chlorophyceae</taxon>
        <taxon>CS clade</taxon>
        <taxon>Chlamydomonadales</taxon>
        <taxon>Astrephomenaceae</taxon>
        <taxon>Astrephomene</taxon>
    </lineage>
</organism>
<evidence type="ECO:0000256" key="5">
    <source>
        <dbReference type="ARBA" id="ARBA00022737"/>
    </source>
</evidence>
<feature type="chain" id="PRO_5042279754" description="PA domain-containing protein" evidence="14">
    <location>
        <begin position="23"/>
        <end position="925"/>
    </location>
</feature>
<dbReference type="SUPFAM" id="SSF57196">
    <property type="entry name" value="EGF/Laminin"/>
    <property type="match status" value="1"/>
</dbReference>
<comment type="caution">
    <text evidence="17">The sequence shown here is derived from an EMBL/GenBank/DDBJ whole genome shotgun (WGS) entry which is preliminary data.</text>
</comment>
<evidence type="ECO:0000256" key="11">
    <source>
        <dbReference type="ARBA" id="ARBA00037847"/>
    </source>
</evidence>
<dbReference type="Pfam" id="PF25011">
    <property type="entry name" value="VSR_TRX"/>
    <property type="match status" value="1"/>
</dbReference>
<feature type="domain" description="Vacuolar sorting receptor thioredoxin-like" evidence="16">
    <location>
        <begin position="223"/>
        <end position="454"/>
    </location>
</feature>
<evidence type="ECO:0000256" key="1">
    <source>
        <dbReference type="ARBA" id="ARBA00004479"/>
    </source>
</evidence>
<accession>A0AAD3HPW1</accession>
<gene>
    <name evidence="17" type="ORF">Agub_g10664</name>
</gene>
<dbReference type="Proteomes" id="UP001054857">
    <property type="component" value="Unassembled WGS sequence"/>
</dbReference>
<sequence length="925" mass="95340">MGHATLLLALAALLGTWDVAFATFSLQEAGVRVVIPSDPNRPAMRMTMADFGRPRYGGKLIGNLIYPSSQPLGNQPTYQCLPEDCQYGCTSFNFSKPRLHIQRQPGVYNIMLLDRGPRGEGHESCYFLDKVFNAQEAGADAVLIANDEPGELSTAVAPEDDPITDRELSSLSISAAMISLEDGRVLKALLGAAAAAAAGGGGVGGGVTLLLNWTAALPQQGAVSWEFWSDTNFDCGFSCTEQRAFLKDMAKWAKQLQTSYPVSFAPHYLLWSCPAGSENTTECKSECIAGGRYCIPDPDGNYQEGYSGRDVLMMNVRSLCFYKQVSSSASTSPAAASAVWWDYISRFAAACLQSQKSYDAACATKVVSGLVSEGLLAAGQWDMAAWEQCSQQVAGEAAAAGSTASVPILEEELAAQRGNNDTGVNAVTILPTIRINGGQYRGSLNASYVLRALCAGFPAGQEPQLCNGATVSEDECAEGGEGYRACMAGSLGNKTRCVNTFQGWSCECRQGMVKATNPLTGEESCEDVNECTASLMPAMMYDCNCPRCACINTLGGFRCSGWLNNVCNEAGGWGGCWHTTLESGETFHACQDNVHEYIQQAARGRLDNDTKWYTCECPPCFRRSASSPPGGSQLVCEPACADMAACDRATGFCRSSGSSSGAGGGGGANTNSNSGGSADGSKRGGVSVGFLLLVAVASAGLTGAVVLAAQRLVVRQRMGEEIRDIMAQYMPLQTEHNQRLLPRPHGGAGGAAPGGFSGIRPDEDSDEDNGTSGVGAYGWPAAATSKPAAVAAAPPLPLPAAAPASIGLGPLSSSSSSGPSLAGAAAASGGQRAVVWGPPPASASLLADGGAKPAAGSSSAGGKAANATQAGAAAAATSRPAVDVFTIGGPEEEAGDPLQASQQQQQQQQRSGGAGGGGGDPLLGL</sequence>
<dbReference type="InterPro" id="IPR046450">
    <property type="entry name" value="PA_dom_sf"/>
</dbReference>
<keyword evidence="6" id="KW-0106">Calcium</keyword>
<keyword evidence="18" id="KW-1185">Reference proteome</keyword>
<evidence type="ECO:0000256" key="4">
    <source>
        <dbReference type="ARBA" id="ARBA00022729"/>
    </source>
</evidence>
<evidence type="ECO:0000313" key="18">
    <source>
        <dbReference type="Proteomes" id="UP001054857"/>
    </source>
</evidence>
<feature type="region of interest" description="Disordered" evidence="12">
    <location>
        <begin position="840"/>
        <end position="925"/>
    </location>
</feature>
<evidence type="ECO:0000313" key="17">
    <source>
        <dbReference type="EMBL" id="GFR48708.1"/>
    </source>
</evidence>
<dbReference type="GO" id="GO:0005509">
    <property type="term" value="F:calcium ion binding"/>
    <property type="evidence" value="ECO:0007669"/>
    <property type="project" value="InterPro"/>
</dbReference>
<dbReference type="Pfam" id="PF02225">
    <property type="entry name" value="PA"/>
    <property type="match status" value="1"/>
</dbReference>
<keyword evidence="2" id="KW-0245">EGF-like domain</keyword>
<dbReference type="EMBL" id="BMAR01000025">
    <property type="protein sequence ID" value="GFR48708.1"/>
    <property type="molecule type" value="Genomic_DNA"/>
</dbReference>
<comment type="subcellular location">
    <subcellularLocation>
        <location evidence="11">Endomembrane system</location>
        <topology evidence="11">Single-pass membrane protein</topology>
    </subcellularLocation>
    <subcellularLocation>
        <location evidence="1">Membrane</location>
        <topology evidence="1">Single-pass type I membrane protein</topology>
    </subcellularLocation>
</comment>
<feature type="domain" description="PA" evidence="15">
    <location>
        <begin position="109"/>
        <end position="184"/>
    </location>
</feature>
<feature type="transmembrane region" description="Helical" evidence="13">
    <location>
        <begin position="688"/>
        <end position="709"/>
    </location>
</feature>
<evidence type="ECO:0000259" key="15">
    <source>
        <dbReference type="Pfam" id="PF02225"/>
    </source>
</evidence>
<feature type="compositionally biased region" description="Low complexity" evidence="12">
    <location>
        <begin position="847"/>
        <end position="876"/>
    </location>
</feature>
<feature type="region of interest" description="Disordered" evidence="12">
    <location>
        <begin position="658"/>
        <end position="680"/>
    </location>
</feature>
<proteinExistence type="predicted"/>
<dbReference type="AlphaFoldDB" id="A0AAD3HPW1"/>
<feature type="compositionally biased region" description="Gly residues" evidence="12">
    <location>
        <begin position="912"/>
        <end position="925"/>
    </location>
</feature>